<feature type="region of interest" description="Disordered" evidence="1">
    <location>
        <begin position="57"/>
        <end position="90"/>
    </location>
</feature>
<organism evidence="2 3">
    <name type="scientific">Coccomyxa viridis</name>
    <dbReference type="NCBI Taxonomy" id="1274662"/>
    <lineage>
        <taxon>Eukaryota</taxon>
        <taxon>Viridiplantae</taxon>
        <taxon>Chlorophyta</taxon>
        <taxon>core chlorophytes</taxon>
        <taxon>Trebouxiophyceae</taxon>
        <taxon>Trebouxiophyceae incertae sedis</taxon>
        <taxon>Coccomyxaceae</taxon>
        <taxon>Coccomyxa</taxon>
    </lineage>
</organism>
<protein>
    <submittedName>
        <fullName evidence="2">G11889 protein</fullName>
    </submittedName>
</protein>
<proteinExistence type="predicted"/>
<dbReference type="Proteomes" id="UP001497392">
    <property type="component" value="Unassembled WGS sequence"/>
</dbReference>
<evidence type="ECO:0000313" key="2">
    <source>
        <dbReference type="EMBL" id="CAL5228708.1"/>
    </source>
</evidence>
<evidence type="ECO:0000256" key="1">
    <source>
        <dbReference type="SAM" id="MobiDB-lite"/>
    </source>
</evidence>
<keyword evidence="3" id="KW-1185">Reference proteome</keyword>
<sequence length="150" mass="16702">MRFIFYRLPENCARVWARVCIQGPGAGKVQPNFARASHRVRGEADTFPASFQSYLSSHRYSSKPPHQSQRASRQQEPSAQHAEDAPHIRPHLAPLTLHSFPAPFSLHQEPVYGAYSSWPLLSGGIRQFSSISRGSSSLTSRHSSESCADQ</sequence>
<accession>A0ABP1GDD1</accession>
<feature type="compositionally biased region" description="Polar residues" evidence="1">
    <location>
        <begin position="57"/>
        <end position="78"/>
    </location>
</feature>
<comment type="caution">
    <text evidence="2">The sequence shown here is derived from an EMBL/GenBank/DDBJ whole genome shotgun (WGS) entry which is preliminary data.</text>
</comment>
<gene>
    <name evidence="2" type="primary">g11889</name>
    <name evidence="2" type="ORF">VP750_LOCUS10614</name>
</gene>
<name>A0ABP1GDD1_9CHLO</name>
<evidence type="ECO:0000313" key="3">
    <source>
        <dbReference type="Proteomes" id="UP001497392"/>
    </source>
</evidence>
<dbReference type="EMBL" id="CAXHTA020000019">
    <property type="protein sequence ID" value="CAL5228708.1"/>
    <property type="molecule type" value="Genomic_DNA"/>
</dbReference>
<reference evidence="2 3" key="1">
    <citation type="submission" date="2024-06" db="EMBL/GenBank/DDBJ databases">
        <authorList>
            <person name="Kraege A."/>
            <person name="Thomma B."/>
        </authorList>
    </citation>
    <scope>NUCLEOTIDE SEQUENCE [LARGE SCALE GENOMIC DNA]</scope>
</reference>